<gene>
    <name evidence="1" type="ORF">MOC89_00175</name>
</gene>
<comment type="caution">
    <text evidence="1">The sequence shown here is derived from an EMBL/GenBank/DDBJ whole genome shotgun (WGS) entry which is preliminary data.</text>
</comment>
<evidence type="ECO:0000313" key="1">
    <source>
        <dbReference type="EMBL" id="MCY8455323.1"/>
    </source>
</evidence>
<proteinExistence type="predicted"/>
<evidence type="ECO:0000313" key="2">
    <source>
        <dbReference type="Proteomes" id="UP001078573"/>
    </source>
</evidence>
<sequence length="287" mass="33426">MIFISIVNRIDAFKALIKIGKSLIDINIPPTTLRAFYGETLLNKAILNANSYMSLIPKEKKDLRFLDVGTLVSISRNIIETHNVYNYLCEIGISSSELSFRMELLAYYQSKCTVNILKKLGFDEHDSMMQLHSNFVTNPENLSADYPEFDSLDKTTKRQIIRGKKPYLNYRIKRKMSTVNEDVEKGIYNLFSNSVHSFPLGMSNYDRFKRSNHLDNNQLLIISLEVNIIYLASIIKSYITLRKSLGRKLKQHEKLLVRKLVSDENLKKWLENRKREGKKFNIFNLNN</sequence>
<protein>
    <submittedName>
        <fullName evidence="1">Uncharacterized protein</fullName>
    </submittedName>
</protein>
<name>A0A9Q4HFQ1_BACSC</name>
<organism evidence="1 2">
    <name type="scientific">Bacillus spizizenii</name>
    <name type="common">Bacillus subtilis subsp. spizizenii</name>
    <dbReference type="NCBI Taxonomy" id="96241"/>
    <lineage>
        <taxon>Bacteria</taxon>
        <taxon>Bacillati</taxon>
        <taxon>Bacillota</taxon>
        <taxon>Bacilli</taxon>
        <taxon>Bacillales</taxon>
        <taxon>Bacillaceae</taxon>
        <taxon>Bacillus</taxon>
    </lineage>
</organism>
<dbReference type="Proteomes" id="UP001078573">
    <property type="component" value="Unassembled WGS sequence"/>
</dbReference>
<reference evidence="1" key="1">
    <citation type="submission" date="2022-02" db="EMBL/GenBank/DDBJ databases">
        <title>Crop Bioprotection Bacillus Genome Sequencing.</title>
        <authorList>
            <person name="Dunlap C."/>
        </authorList>
    </citation>
    <scope>NUCLEOTIDE SEQUENCE</scope>
    <source>
        <strain evidence="1">WR1O2A-53</strain>
    </source>
</reference>
<dbReference type="AlphaFoldDB" id="A0A9Q4HFQ1"/>
<accession>A0A9Q4HFQ1</accession>
<dbReference type="EMBL" id="JALAPQ010000001">
    <property type="protein sequence ID" value="MCY8455323.1"/>
    <property type="molecule type" value="Genomic_DNA"/>
</dbReference>